<proteinExistence type="predicted"/>
<keyword evidence="2" id="KW-1185">Reference proteome</keyword>
<protein>
    <submittedName>
        <fullName evidence="1">Uncharacterized protein</fullName>
    </submittedName>
</protein>
<reference evidence="1 2" key="1">
    <citation type="submission" date="2016-12" db="EMBL/GenBank/DDBJ databases">
        <title>Thioflexothrix psekupsii D3 genome sequencing and assembly.</title>
        <authorList>
            <person name="Fomenkov A."/>
            <person name="Vincze T."/>
            <person name="Grabovich M."/>
            <person name="Anton B.P."/>
            <person name="Dubinina G."/>
            <person name="Orlova M."/>
            <person name="Belousova E."/>
            <person name="Roberts R.J."/>
        </authorList>
    </citation>
    <scope>NUCLEOTIDE SEQUENCE [LARGE SCALE GENOMIC DNA]</scope>
    <source>
        <strain evidence="1">D3</strain>
    </source>
</reference>
<dbReference type="EMBL" id="MSLT01000012">
    <property type="protein sequence ID" value="OUD13772.1"/>
    <property type="molecule type" value="Genomic_DNA"/>
</dbReference>
<comment type="caution">
    <text evidence="1">The sequence shown here is derived from an EMBL/GenBank/DDBJ whole genome shotgun (WGS) entry which is preliminary data.</text>
</comment>
<dbReference type="AlphaFoldDB" id="A0A251X8A8"/>
<dbReference type="Proteomes" id="UP000194798">
    <property type="component" value="Unassembled WGS sequence"/>
</dbReference>
<evidence type="ECO:0000313" key="2">
    <source>
        <dbReference type="Proteomes" id="UP000194798"/>
    </source>
</evidence>
<gene>
    <name evidence="1" type="ORF">TPSD3_05315</name>
</gene>
<name>A0A251X8A8_9GAMM</name>
<accession>A0A251X8A8</accession>
<sequence>MGKAYAVWAFWLFNSGHYATQRIFRGRCGDLGLRWVFGVVTGDVGLNVVGFNDIFRGETKRGL</sequence>
<evidence type="ECO:0000313" key="1">
    <source>
        <dbReference type="EMBL" id="OUD13772.1"/>
    </source>
</evidence>
<organism evidence="1 2">
    <name type="scientific">Thioflexithrix psekupsensis</name>
    <dbReference type="NCBI Taxonomy" id="1570016"/>
    <lineage>
        <taxon>Bacteria</taxon>
        <taxon>Pseudomonadati</taxon>
        <taxon>Pseudomonadota</taxon>
        <taxon>Gammaproteobacteria</taxon>
        <taxon>Thiotrichales</taxon>
        <taxon>Thioflexithrix</taxon>
    </lineage>
</organism>